<accession>A0A139PH31</accession>
<evidence type="ECO:0000313" key="1">
    <source>
        <dbReference type="EMBL" id="KXT89093.1"/>
    </source>
</evidence>
<dbReference type="EMBL" id="LQZP01000477">
    <property type="protein sequence ID" value="KXT89093.1"/>
    <property type="molecule type" value="Genomic_DNA"/>
</dbReference>
<dbReference type="Gene3D" id="1.20.1440.120">
    <property type="entry name" value="Recombination protein O, C-terminal domain"/>
    <property type="match status" value="1"/>
</dbReference>
<organism evidence="1 2">
    <name type="scientific">Streptococcus oralis</name>
    <dbReference type="NCBI Taxonomy" id="1303"/>
    <lineage>
        <taxon>Bacteria</taxon>
        <taxon>Bacillati</taxon>
        <taxon>Bacillota</taxon>
        <taxon>Bacilli</taxon>
        <taxon>Lactobacillales</taxon>
        <taxon>Streptococcaceae</taxon>
        <taxon>Streptococcus</taxon>
    </lineage>
</organism>
<dbReference type="GO" id="GO:0006302">
    <property type="term" value="P:double-strand break repair"/>
    <property type="evidence" value="ECO:0007669"/>
    <property type="project" value="TreeGrafter"/>
</dbReference>
<dbReference type="AlphaFoldDB" id="A0A139PH31"/>
<name>A0A139PH31_STROR</name>
<dbReference type="PANTHER" id="PTHR33991:SF1">
    <property type="entry name" value="DNA REPAIR PROTEIN RECO"/>
    <property type="match status" value="1"/>
</dbReference>
<dbReference type="GO" id="GO:0043590">
    <property type="term" value="C:bacterial nucleoid"/>
    <property type="evidence" value="ECO:0007669"/>
    <property type="project" value="TreeGrafter"/>
</dbReference>
<reference evidence="1 2" key="1">
    <citation type="submission" date="2016-01" db="EMBL/GenBank/DDBJ databases">
        <title>Highly variable Streptococcus oralis are common among viridans streptococci isolated from primates.</title>
        <authorList>
            <person name="Denapaite D."/>
            <person name="Rieger M."/>
            <person name="Koendgen S."/>
            <person name="Brueckner R."/>
            <person name="Ochigava I."/>
            <person name="Kappeler P."/>
            <person name="Maetz-Rensing K."/>
            <person name="Leendertz F."/>
            <person name="Hakenbeck R."/>
        </authorList>
    </citation>
    <scope>NUCLEOTIDE SEQUENCE [LARGE SCALE GENOMIC DNA]</scope>
    <source>
        <strain evidence="1 2">DD21</strain>
    </source>
</reference>
<protein>
    <submittedName>
        <fullName evidence="1">DNA recombination and repair protein RecO</fullName>
    </submittedName>
</protein>
<dbReference type="PANTHER" id="PTHR33991">
    <property type="entry name" value="DNA REPAIR PROTEIN RECO"/>
    <property type="match status" value="1"/>
</dbReference>
<dbReference type="NCBIfam" id="TIGR00613">
    <property type="entry name" value="reco"/>
    <property type="match status" value="1"/>
</dbReference>
<dbReference type="PATRIC" id="fig|1303.81.peg.2268"/>
<sequence>MADASIQDRQPDPALFAFLEQTLQLIDRGLDYEILTNIFEMQILSRFGVSLNIHECCVCHRVGLPFDFSFRLGGVLCPDHYDRDERRAHWDPNALYLLDRFQAVKFSELETISIHDEMKKELRKCLDQLYDEYVGIHLKAKKFIDSLGSWGEILKD</sequence>
<gene>
    <name evidence="1" type="ORF">SORDD21_01819</name>
</gene>
<proteinExistence type="predicted"/>
<dbReference type="SUPFAM" id="SSF57863">
    <property type="entry name" value="ArfGap/RecO-like zinc finger"/>
    <property type="match status" value="1"/>
</dbReference>
<dbReference type="InterPro" id="IPR037278">
    <property type="entry name" value="ARFGAP/RecO"/>
</dbReference>
<dbReference type="Proteomes" id="UP000070053">
    <property type="component" value="Unassembled WGS sequence"/>
</dbReference>
<dbReference type="InterPro" id="IPR042242">
    <property type="entry name" value="RecO_C"/>
</dbReference>
<dbReference type="Pfam" id="PF02565">
    <property type="entry name" value="RecO_C"/>
    <property type="match status" value="1"/>
</dbReference>
<evidence type="ECO:0000313" key="2">
    <source>
        <dbReference type="Proteomes" id="UP000070053"/>
    </source>
</evidence>
<comment type="caution">
    <text evidence="1">The sequence shown here is derived from an EMBL/GenBank/DDBJ whole genome shotgun (WGS) entry which is preliminary data.</text>
</comment>
<dbReference type="InterPro" id="IPR003717">
    <property type="entry name" value="RecO"/>
</dbReference>
<dbReference type="GO" id="GO:0006310">
    <property type="term" value="P:DNA recombination"/>
    <property type="evidence" value="ECO:0007669"/>
    <property type="project" value="InterPro"/>
</dbReference>